<keyword evidence="6" id="KW-0804">Transcription</keyword>
<keyword evidence="6" id="KW-0240">DNA-directed RNA polymerase</keyword>
<evidence type="ECO:0000313" key="6">
    <source>
        <dbReference type="EMBL" id="KAJ3788518.1"/>
    </source>
</evidence>
<evidence type="ECO:0000256" key="4">
    <source>
        <dbReference type="PIRNR" id="PIRNR000777"/>
    </source>
</evidence>
<comment type="subcellular location">
    <subcellularLocation>
        <location evidence="1 4">Nucleus</location>
    </subcellularLocation>
</comment>
<dbReference type="EMBL" id="MU793274">
    <property type="protein sequence ID" value="KAJ3788518.1"/>
    <property type="molecule type" value="Genomic_DNA"/>
</dbReference>
<dbReference type="PANTHER" id="PTHR15367">
    <property type="entry name" value="DNA-DIRECTED RNA POLYMERASE III"/>
    <property type="match status" value="1"/>
</dbReference>
<accession>A0AA38KGM1</accession>
<dbReference type="PANTHER" id="PTHR15367:SF2">
    <property type="entry name" value="DNA-DIRECTED RNA POLYMERASE III SUBUNIT"/>
    <property type="match status" value="1"/>
</dbReference>
<dbReference type="GO" id="GO:0006383">
    <property type="term" value="P:transcription by RNA polymerase III"/>
    <property type="evidence" value="ECO:0007669"/>
    <property type="project" value="UniProtKB-UniRule"/>
</dbReference>
<dbReference type="InterPro" id="IPR024661">
    <property type="entry name" value="RNA_pol_III_Rpc31"/>
</dbReference>
<feature type="region of interest" description="Disordered" evidence="5">
    <location>
        <begin position="1"/>
        <end position="21"/>
    </location>
</feature>
<evidence type="ECO:0000313" key="7">
    <source>
        <dbReference type="Proteomes" id="UP001163798"/>
    </source>
</evidence>
<evidence type="ECO:0000256" key="2">
    <source>
        <dbReference type="ARBA" id="ARBA00008352"/>
    </source>
</evidence>
<feature type="compositionally biased region" description="Acidic residues" evidence="5">
    <location>
        <begin position="171"/>
        <end position="183"/>
    </location>
</feature>
<comment type="function">
    <text evidence="4">DNA-dependent RNA polymerase catalyzes the transcription of DNA into RNA using the four ribonucleoside triphosphates as substrates. Specific peripheric component of RNA polymerase III which synthesizes small RNAs, such as 5S rRNA and tRNAs.</text>
</comment>
<evidence type="ECO:0000256" key="3">
    <source>
        <dbReference type="ARBA" id="ARBA00023242"/>
    </source>
</evidence>
<feature type="region of interest" description="Disordered" evidence="5">
    <location>
        <begin position="89"/>
        <end position="112"/>
    </location>
</feature>
<evidence type="ECO:0000256" key="5">
    <source>
        <dbReference type="SAM" id="MobiDB-lite"/>
    </source>
</evidence>
<evidence type="ECO:0000256" key="1">
    <source>
        <dbReference type="ARBA" id="ARBA00004123"/>
    </source>
</evidence>
<dbReference type="PIRSF" id="PIRSF000777">
    <property type="entry name" value="RNA_polIII_C31"/>
    <property type="match status" value="1"/>
</dbReference>
<gene>
    <name evidence="6" type="ORF">GGU10DRAFT_346073</name>
</gene>
<dbReference type="Proteomes" id="UP001163798">
    <property type="component" value="Unassembled WGS sequence"/>
</dbReference>
<proteinExistence type="inferred from homology"/>
<dbReference type="GO" id="GO:0005666">
    <property type="term" value="C:RNA polymerase III complex"/>
    <property type="evidence" value="ECO:0007669"/>
    <property type="project" value="UniProtKB-UniRule"/>
</dbReference>
<organism evidence="6 7">
    <name type="scientific">Lentinula aff. detonsa</name>
    <dbReference type="NCBI Taxonomy" id="2804958"/>
    <lineage>
        <taxon>Eukaryota</taxon>
        <taxon>Fungi</taxon>
        <taxon>Dikarya</taxon>
        <taxon>Basidiomycota</taxon>
        <taxon>Agaricomycotina</taxon>
        <taxon>Agaricomycetes</taxon>
        <taxon>Agaricomycetidae</taxon>
        <taxon>Agaricales</taxon>
        <taxon>Marasmiineae</taxon>
        <taxon>Omphalotaceae</taxon>
        <taxon>Lentinula</taxon>
    </lineage>
</organism>
<sequence>MSGRGGRGGGGRGRGRGFGAGALPPMGLSFADIQAMSREATALYPPMRPPIMTEPTEKEKRIAQLQIGFARRLRKSEYYVVESTKSTELPRYSDKYRSSPASQPTLKRSDLHAPFFPTEIFEAYFNPRKKAKARKQVDQKRKLNLDEMLDDNEANESAQEGSDAGGSQGDPDYDTEEEYDNDYADNYFDNGEGENFDDLGDGGGGDDGGGGGDYD</sequence>
<protein>
    <recommendedName>
        <fullName evidence="4">DNA-directed RNA polymerase III subunit</fullName>
    </recommendedName>
</protein>
<feature type="compositionally biased region" description="Acidic residues" evidence="5">
    <location>
        <begin position="191"/>
        <end position="200"/>
    </location>
</feature>
<name>A0AA38KGM1_9AGAR</name>
<comment type="similarity">
    <text evidence="2 4">Belongs to the eukaryotic RPC7 RNA polymerase subunit family.</text>
</comment>
<comment type="subunit">
    <text evidence="4">Component of the RNA polymerase III (Pol III) complex.</text>
</comment>
<feature type="compositionally biased region" description="Basic and acidic residues" evidence="5">
    <location>
        <begin position="135"/>
        <end position="145"/>
    </location>
</feature>
<feature type="compositionally biased region" description="Gly residues" evidence="5">
    <location>
        <begin position="201"/>
        <end position="215"/>
    </location>
</feature>
<keyword evidence="3 4" id="KW-0539">Nucleus</keyword>
<dbReference type="AlphaFoldDB" id="A0AA38KGM1"/>
<comment type="caution">
    <text evidence="6">The sequence shown here is derived from an EMBL/GenBank/DDBJ whole genome shotgun (WGS) entry which is preliminary data.</text>
</comment>
<feature type="compositionally biased region" description="Gly residues" evidence="5">
    <location>
        <begin position="1"/>
        <end position="20"/>
    </location>
</feature>
<feature type="region of interest" description="Disordered" evidence="5">
    <location>
        <begin position="127"/>
        <end position="215"/>
    </location>
</feature>
<reference evidence="6" key="1">
    <citation type="submission" date="2022-08" db="EMBL/GenBank/DDBJ databases">
        <authorList>
            <consortium name="DOE Joint Genome Institute"/>
            <person name="Min B."/>
            <person name="Riley R."/>
            <person name="Sierra-Patev S."/>
            <person name="Naranjo-Ortiz M."/>
            <person name="Looney B."/>
            <person name="Konkel Z."/>
            <person name="Slot J.C."/>
            <person name="Sakamoto Y."/>
            <person name="Steenwyk J.L."/>
            <person name="Rokas A."/>
            <person name="Carro J."/>
            <person name="Camarero S."/>
            <person name="Ferreira P."/>
            <person name="Molpeceres G."/>
            <person name="Ruiz-Duenas F.J."/>
            <person name="Serrano A."/>
            <person name="Henrissat B."/>
            <person name="Drula E."/>
            <person name="Hughes K.W."/>
            <person name="Mata J.L."/>
            <person name="Ishikawa N.K."/>
            <person name="Vargas-Isla R."/>
            <person name="Ushijima S."/>
            <person name="Smith C.A."/>
            <person name="Ahrendt S."/>
            <person name="Andreopoulos W."/>
            <person name="He G."/>
            <person name="Labutti K."/>
            <person name="Lipzen A."/>
            <person name="Ng V."/>
            <person name="Sandor L."/>
            <person name="Barry K."/>
            <person name="Martinez A.T."/>
            <person name="Xiao Y."/>
            <person name="Gibbons J.G."/>
            <person name="Terashima K."/>
            <person name="Hibbett D.S."/>
            <person name="Grigoriev I.V."/>
        </authorList>
    </citation>
    <scope>NUCLEOTIDE SEQUENCE</scope>
    <source>
        <strain evidence="6">TFB10291</strain>
    </source>
</reference>
<keyword evidence="7" id="KW-1185">Reference proteome</keyword>
<dbReference type="Pfam" id="PF11705">
    <property type="entry name" value="RNA_pol_3_Rpc31"/>
    <property type="match status" value="1"/>
</dbReference>